<dbReference type="PANTHER" id="PTHR11908:SF132">
    <property type="entry name" value="ALDEHYDE OXIDASE 1-RELATED"/>
    <property type="match status" value="1"/>
</dbReference>
<evidence type="ECO:0000256" key="1">
    <source>
        <dbReference type="ARBA" id="ARBA00022505"/>
    </source>
</evidence>
<dbReference type="SUPFAM" id="SSF54665">
    <property type="entry name" value="CO dehydrogenase molybdoprotein N-domain-like"/>
    <property type="match status" value="1"/>
</dbReference>
<protein>
    <submittedName>
        <fullName evidence="4">Unannotated protein</fullName>
    </submittedName>
</protein>
<dbReference type="InterPro" id="IPR037165">
    <property type="entry name" value="AldOxase/xan_DH_Mopterin-bd_sf"/>
</dbReference>
<dbReference type="Gene3D" id="3.30.365.10">
    <property type="entry name" value="Aldehyde oxidase/xanthine dehydrogenase, molybdopterin binding domain"/>
    <property type="match status" value="4"/>
</dbReference>
<dbReference type="AlphaFoldDB" id="A0A6J7Q3J0"/>
<evidence type="ECO:0000313" key="4">
    <source>
        <dbReference type="EMBL" id="CAB5010173.1"/>
    </source>
</evidence>
<dbReference type="GO" id="GO:0005506">
    <property type="term" value="F:iron ion binding"/>
    <property type="evidence" value="ECO:0007669"/>
    <property type="project" value="InterPro"/>
</dbReference>
<dbReference type="Gene3D" id="3.90.1170.50">
    <property type="entry name" value="Aldehyde oxidase/xanthine dehydrogenase, a/b hammerhead"/>
    <property type="match status" value="1"/>
</dbReference>
<keyword evidence="2" id="KW-0560">Oxidoreductase</keyword>
<dbReference type="InterPro" id="IPR046867">
    <property type="entry name" value="AldOxase/xan_DH_MoCoBD2"/>
</dbReference>
<dbReference type="PANTHER" id="PTHR11908">
    <property type="entry name" value="XANTHINE DEHYDROGENASE"/>
    <property type="match status" value="1"/>
</dbReference>
<sequence>MSLVGARVLRKEDPNLITGNGQYVDDLQPAGCTSMVFVRSTEAHAKIRSIDTAEALALPGVLAVWTSANIAQLANCPGGLPGLDQPLLAKDVVRFVGEGVAVVVATDRYIAADAAELIVVDYEPLPAVASLSAAMAPGAVVLHEVLGGNTVHFQDFENPLDEVFAAAPRTASLHIVNNRCAPTPIEPNVCLADWGRSGLTLWAAFQAPHHLRNTIAQYFGIPQDSTRVVAPDVGGGFGAKINFVPEFFLTALLSKEIGKPVKYTQTRSECLVAMLHGRAQEHDASVAFDNDGRILALKLTVTQDQGAYPNGTGMGLPVLTTAMAAGCYRIPAVAISWRNVVTNTTPVAAYRGAGRPEASYTIERLIDLIADETGVDPVEVRRRNFIPVDAFPYATHSPLAMYDSGNFAGALDELLKHVNYEELKKEQEKRRQDPAAKLLGIGFASWLEIAGFGPPGSLEAFGHLASWESAQVRIQPDGSAIIFTGASPHGQGTVTTYAQIAADELGIDFDRISVKHGDTAVVPQGIGTMGSRAVAVGGEGVKTASGRVYENAKRIAAHLLEASAEDIVIEDEKFFVKGTPARSVPWSEVAWKSFQPLELPGGMEPGALDSTVFQQVPNFSFPSGAYCCVVEIDRETGAVNIVNMYLVDDCGTVINPLLVEGQVHGGVAQGIAQALYEHMLYDPSGVPRTSTLMDYLVPAASDLPGYITGRINTPNPSNTLGAKGVGESGSVGAPPAVVNAVVDALSHLGVKHIDMPVTPIKVWNILEGAK</sequence>
<dbReference type="InterPro" id="IPR036856">
    <property type="entry name" value="Ald_Oxase/Xan_DH_a/b_sf"/>
</dbReference>
<reference evidence="4" key="1">
    <citation type="submission" date="2020-05" db="EMBL/GenBank/DDBJ databases">
        <authorList>
            <person name="Chiriac C."/>
            <person name="Salcher M."/>
            <person name="Ghai R."/>
            <person name="Kavagutti S V."/>
        </authorList>
    </citation>
    <scope>NUCLEOTIDE SEQUENCE</scope>
</reference>
<dbReference type="InterPro" id="IPR016208">
    <property type="entry name" value="Ald_Oxase/xanthine_DH-like"/>
</dbReference>
<accession>A0A6J7Q3J0</accession>
<organism evidence="4">
    <name type="scientific">freshwater metagenome</name>
    <dbReference type="NCBI Taxonomy" id="449393"/>
    <lineage>
        <taxon>unclassified sequences</taxon>
        <taxon>metagenomes</taxon>
        <taxon>ecological metagenomes</taxon>
    </lineage>
</organism>
<dbReference type="Pfam" id="PF01315">
    <property type="entry name" value="Ald_Xan_dh_C"/>
    <property type="match status" value="1"/>
</dbReference>
<dbReference type="Pfam" id="PF20256">
    <property type="entry name" value="MoCoBD_2"/>
    <property type="match status" value="1"/>
</dbReference>
<dbReference type="EMBL" id="CAFBQU010000007">
    <property type="protein sequence ID" value="CAB5062073.1"/>
    <property type="molecule type" value="Genomic_DNA"/>
</dbReference>
<feature type="domain" description="Aldehyde oxidase/xanthine dehydrogenase a/b hammerhead" evidence="3">
    <location>
        <begin position="18"/>
        <end position="126"/>
    </location>
</feature>
<name>A0A6J7Q3J0_9ZZZZ</name>
<evidence type="ECO:0000256" key="2">
    <source>
        <dbReference type="ARBA" id="ARBA00023002"/>
    </source>
</evidence>
<proteinExistence type="predicted"/>
<dbReference type="SUPFAM" id="SSF56003">
    <property type="entry name" value="Molybdenum cofactor-binding domain"/>
    <property type="match status" value="1"/>
</dbReference>
<dbReference type="SMART" id="SM01008">
    <property type="entry name" value="Ald_Xan_dh_C"/>
    <property type="match status" value="1"/>
</dbReference>
<dbReference type="Pfam" id="PF02738">
    <property type="entry name" value="MoCoBD_1"/>
    <property type="match status" value="1"/>
</dbReference>
<dbReference type="InterPro" id="IPR000674">
    <property type="entry name" value="Ald_Oxase/Xan_DH_a/b"/>
</dbReference>
<keyword evidence="1" id="KW-0500">Molybdenum</keyword>
<gene>
    <name evidence="4" type="ORF">UFOPK4098_00238</name>
    <name evidence="5" type="ORF">UFOPK4347_00445</name>
</gene>
<dbReference type="InterPro" id="IPR008274">
    <property type="entry name" value="AldOxase/xan_DH_MoCoBD1"/>
</dbReference>
<evidence type="ECO:0000259" key="3">
    <source>
        <dbReference type="SMART" id="SM01008"/>
    </source>
</evidence>
<dbReference type="EMBL" id="CAFBPN010000005">
    <property type="protein sequence ID" value="CAB5010173.1"/>
    <property type="molecule type" value="Genomic_DNA"/>
</dbReference>
<dbReference type="GO" id="GO:0016491">
    <property type="term" value="F:oxidoreductase activity"/>
    <property type="evidence" value="ECO:0007669"/>
    <property type="project" value="UniProtKB-KW"/>
</dbReference>
<evidence type="ECO:0000313" key="5">
    <source>
        <dbReference type="EMBL" id="CAB5062073.1"/>
    </source>
</evidence>